<gene>
    <name evidence="1" type="ORF">GCM10022242_26730</name>
</gene>
<name>A0ABP7IQ68_9ACTN</name>
<reference evidence="2" key="1">
    <citation type="journal article" date="2019" name="Int. J. Syst. Evol. Microbiol.">
        <title>The Global Catalogue of Microorganisms (GCM) 10K type strain sequencing project: providing services to taxonomists for standard genome sequencing and annotation.</title>
        <authorList>
            <consortium name="The Broad Institute Genomics Platform"/>
            <consortium name="The Broad Institute Genome Sequencing Center for Infectious Disease"/>
            <person name="Wu L."/>
            <person name="Ma J."/>
        </authorList>
    </citation>
    <scope>NUCLEOTIDE SEQUENCE [LARGE SCALE GENOMIC DNA]</scope>
    <source>
        <strain evidence="2">JCM 16953</strain>
    </source>
</reference>
<dbReference type="EMBL" id="BAABAH010000009">
    <property type="protein sequence ID" value="GAA3823955.1"/>
    <property type="molecule type" value="Genomic_DNA"/>
</dbReference>
<dbReference type="Proteomes" id="UP001501821">
    <property type="component" value="Unassembled WGS sequence"/>
</dbReference>
<organism evidence="1 2">
    <name type="scientific">Nocardioides panacisoli</name>
    <dbReference type="NCBI Taxonomy" id="627624"/>
    <lineage>
        <taxon>Bacteria</taxon>
        <taxon>Bacillati</taxon>
        <taxon>Actinomycetota</taxon>
        <taxon>Actinomycetes</taxon>
        <taxon>Propionibacteriales</taxon>
        <taxon>Nocardioidaceae</taxon>
        <taxon>Nocardioides</taxon>
    </lineage>
</organism>
<dbReference type="RefSeq" id="WP_344776206.1">
    <property type="nucleotide sequence ID" value="NZ_BAABAH010000009.1"/>
</dbReference>
<keyword evidence="2" id="KW-1185">Reference proteome</keyword>
<comment type="caution">
    <text evidence="1">The sequence shown here is derived from an EMBL/GenBank/DDBJ whole genome shotgun (WGS) entry which is preliminary data.</text>
</comment>
<evidence type="ECO:0000313" key="2">
    <source>
        <dbReference type="Proteomes" id="UP001501821"/>
    </source>
</evidence>
<evidence type="ECO:0008006" key="3">
    <source>
        <dbReference type="Google" id="ProtNLM"/>
    </source>
</evidence>
<sequence length="52" mass="5768">MWDNEPSKHEILSHDLPCPYCGHAGHRYLPCDRECGCQVEGVVTDRSRAAAG</sequence>
<evidence type="ECO:0000313" key="1">
    <source>
        <dbReference type="EMBL" id="GAA3823955.1"/>
    </source>
</evidence>
<protein>
    <recommendedName>
        <fullName evidence="3">CCHC-type domain-containing protein</fullName>
    </recommendedName>
</protein>
<proteinExistence type="predicted"/>
<accession>A0ABP7IQ68</accession>